<dbReference type="OrthoDB" id="6623421at2759"/>
<feature type="compositionally biased region" description="Polar residues" evidence="1">
    <location>
        <begin position="93"/>
        <end position="109"/>
    </location>
</feature>
<feature type="compositionally biased region" description="Polar residues" evidence="1">
    <location>
        <begin position="757"/>
        <end position="769"/>
    </location>
</feature>
<name>A0A0M8ZY99_9HYME</name>
<dbReference type="EMBL" id="KQ435796">
    <property type="protein sequence ID" value="KOX73560.1"/>
    <property type="molecule type" value="Genomic_DNA"/>
</dbReference>
<sequence>MRMKLLKVVVVLLLSGSGDARPQRTEGSIDVQPSGANPEQRRSSGGSQPVREDSRYTWNSGSSTIPYISYYRDNIDPFVKSNVEVSVDKPNSHRPNSNNFWKSSKSQSRNPKRAIDKQSIASIFHERSITNDNLIRRNRNVFRRQPIVEKNHSIVSAQNSTNLFSKSLNQRFNASYRRVQSLNSRISNLKRATRPNSTRDLARDNLSSRRTNDTLMNNSQSGSTLSQNSEFSNQGEVFSFAPGKKVESTTPFDHVAAIKKITGMFITRDRTTSELPVESKNSVNVGIPLALPLQIRHSSTKYLNKTKTRRPQGHHAKRKNQNKIHSIKIHSSKNNSNPNMSLKNWPNSAIQNAEDLHNYDQYMSMNDDLKQEETVQTPFPLRNSTTFNYHVPVSSPNFQEIVHWLKIPAFMTNGSHIIESDQLNSPVSIAFDPVYQHFVPNKPSKPSVLQELKPGFIYPLRPPSHATEKIPNWPLTGLKPLVHNPQTQVSQNTVVHLINTDSRKPNRTVLGTKVPAEFVRPVVSAPSGSGSHSPSLILSQLYPPTSTSSKPGPNVHIGFTSYTDKNKVSDEKPQIPLVTYDQNCPTILINSYTRINNTIQSKEGCTDLNIIINSHVFNTNLFESTPSSLEDEPDTEDYQVYGELDKYGSQIDPGSNYQSVPIYQPTFSDFQWPQNVYDSQKNPQNQNLQPNDVSNVEIVQDTHISISSPAEVSPPIESPLTSDLNHNSDSSSVGSEVGQTNDSPGGSSLVRPAVAPATSNPASSGSINVSPADLGAGSITPTRPTQNDDDDDFDLSLSGIMDSISSVFTYFTFVNPLHYGFFSLAAAPFTALAAGVLGIVTFIYPWLFPSSFGFSRANGNNGDNFWYYLDEVVKQSLEKYGRVNEWKIRAWGFLNGLWVCALTEGKFGINTNDTQRHLKDLQHIDQSLRTVATQLLNVTNPEEPTKILDNVIKKPVASQKPVEKNEAAPVKEINVNNGPLVNVGFGRPINSKFSYFETSHPGQAMAITEEELERELSSTRLITAYKNHPTTTGGISTWILLNPPSTTLKTTEIEKKTKQPMETDVRVTDAKPTTLMEKIDTTERVTMPVSTTLIVDEPSTTKKPVPTTTKKTTESKPEKIQSTENVESVQSTTLKAPQVTMNTETKETIASTTKKMHVRTTPKPKTATTKSSVLSKHSVSKPSRPNQHQNRPKPPMRRTTTVKPDIVKNETVSAGKIEKVTFRPIQMITIPKSKVESTEKPMFVTKIKASILMDTQKTTTQSSASSTTSLEATTTPKPTTVGSNLAEVSAKPRPVGTKVNNVLKVQLKKPSDEATTRIEVEPVKANAPTSKVERNEVKEEAEKEAESLDNTRIDLMQRRKPTTSTTMATVSSATSSTMENDLSEESVAENGIQESKIVPETKVASNWTKTKKKPASTPISMQIYNFLSREVMPSFGMMSLVGLGLGLASYFLYPLGGTVTRRNYEVEPKYKYNFDEYGGNYGQSEEEVLSKVLQGMTTDESKYPGSKDHDSNYYRYQSYDGNYDAQSIKKSDQRYSSSSPMYRPENTASAYKYRNTDYRYMQSTSTPSYYDRPKHREYVVGSALPGTANRQFVVGSVPKVYPPYDDNPSALSTTGKLTNSYEPTEENGQVQFDHDMNQSFDFSVGSVQSYGQVQTARPDETYEEVEITPTAVAVEHGPRSLKVKRSLQKPTEVLSMRRRKRDSVIQIIPTVEWTDATTKKPAEQNGFNLFNFVKRIAEIKFRLGLTLLKHASEGFARYLGHVQKRINGEE</sequence>
<keyword evidence="2" id="KW-1133">Transmembrane helix</keyword>
<evidence type="ECO:0000313" key="4">
    <source>
        <dbReference type="EMBL" id="KOX73560.1"/>
    </source>
</evidence>
<feature type="compositionally biased region" description="Polar residues" evidence="1">
    <location>
        <begin position="213"/>
        <end position="231"/>
    </location>
</feature>
<feature type="compositionally biased region" description="Low complexity" evidence="1">
    <location>
        <begin position="1163"/>
        <end position="1183"/>
    </location>
</feature>
<keyword evidence="3" id="KW-0732">Signal</keyword>
<feature type="compositionally biased region" description="Polar residues" evidence="1">
    <location>
        <begin position="719"/>
        <end position="746"/>
    </location>
</feature>
<feature type="region of interest" description="Disordered" evidence="1">
    <location>
        <begin position="1360"/>
        <end position="1381"/>
    </location>
</feature>
<dbReference type="STRING" id="166423.A0A0M8ZY99"/>
<feature type="region of interest" description="Disordered" evidence="1">
    <location>
        <begin position="1324"/>
        <end position="1347"/>
    </location>
</feature>
<gene>
    <name evidence="4" type="ORF">WN51_01333</name>
</gene>
<keyword evidence="2" id="KW-0812">Transmembrane</keyword>
<feature type="compositionally biased region" description="Low complexity" evidence="1">
    <location>
        <begin position="1362"/>
        <end position="1378"/>
    </location>
</feature>
<feature type="transmembrane region" description="Helical" evidence="2">
    <location>
        <begin position="819"/>
        <end position="847"/>
    </location>
</feature>
<protein>
    <submittedName>
        <fullName evidence="4">Uncharacterized protein</fullName>
    </submittedName>
</protein>
<feature type="compositionally biased region" description="Low complexity" evidence="1">
    <location>
        <begin position="1098"/>
        <end position="1110"/>
    </location>
</feature>
<organism evidence="4 5">
    <name type="scientific">Melipona quadrifasciata</name>
    <dbReference type="NCBI Taxonomy" id="166423"/>
    <lineage>
        <taxon>Eukaryota</taxon>
        <taxon>Metazoa</taxon>
        <taxon>Ecdysozoa</taxon>
        <taxon>Arthropoda</taxon>
        <taxon>Hexapoda</taxon>
        <taxon>Insecta</taxon>
        <taxon>Pterygota</taxon>
        <taxon>Neoptera</taxon>
        <taxon>Endopterygota</taxon>
        <taxon>Hymenoptera</taxon>
        <taxon>Apocrita</taxon>
        <taxon>Aculeata</taxon>
        <taxon>Apoidea</taxon>
        <taxon>Anthophila</taxon>
        <taxon>Apidae</taxon>
        <taxon>Melipona</taxon>
    </lineage>
</organism>
<dbReference type="Proteomes" id="UP000053105">
    <property type="component" value="Unassembled WGS sequence"/>
</dbReference>
<feature type="region of interest" description="Disordered" evidence="1">
    <location>
        <begin position="305"/>
        <end position="324"/>
    </location>
</feature>
<feature type="transmembrane region" description="Helical" evidence="2">
    <location>
        <begin position="1431"/>
        <end position="1453"/>
    </location>
</feature>
<evidence type="ECO:0000256" key="3">
    <source>
        <dbReference type="SAM" id="SignalP"/>
    </source>
</evidence>
<feature type="region of interest" description="Disordered" evidence="1">
    <location>
        <begin position="87"/>
        <end position="113"/>
    </location>
</feature>
<keyword evidence="2" id="KW-0472">Membrane</keyword>
<feature type="compositionally biased region" description="Low complexity" evidence="1">
    <location>
        <begin position="1258"/>
        <end position="1280"/>
    </location>
</feature>
<evidence type="ECO:0000256" key="1">
    <source>
        <dbReference type="SAM" id="MobiDB-lite"/>
    </source>
</evidence>
<feature type="region of interest" description="Disordered" evidence="1">
    <location>
        <begin position="706"/>
        <end position="791"/>
    </location>
</feature>
<evidence type="ECO:0000256" key="2">
    <source>
        <dbReference type="SAM" id="Phobius"/>
    </source>
</evidence>
<reference evidence="4 5" key="1">
    <citation type="submission" date="2015-07" db="EMBL/GenBank/DDBJ databases">
        <title>The genome of Melipona quadrifasciata.</title>
        <authorList>
            <person name="Pan H."/>
            <person name="Kapheim K."/>
        </authorList>
    </citation>
    <scope>NUCLEOTIDE SEQUENCE [LARGE SCALE GENOMIC DNA]</scope>
    <source>
        <strain evidence="4">0111107301</strain>
        <tissue evidence="4">Whole body</tissue>
    </source>
</reference>
<feature type="compositionally biased region" description="Basic and acidic residues" evidence="1">
    <location>
        <begin position="200"/>
        <end position="212"/>
    </location>
</feature>
<feature type="region of interest" description="Disordered" evidence="1">
    <location>
        <begin position="1258"/>
        <end position="1289"/>
    </location>
</feature>
<feature type="region of interest" description="Disordered" evidence="1">
    <location>
        <begin position="1098"/>
        <end position="1201"/>
    </location>
</feature>
<feature type="compositionally biased region" description="Basic and acidic residues" evidence="1">
    <location>
        <begin position="1331"/>
        <end position="1347"/>
    </location>
</feature>
<evidence type="ECO:0000313" key="5">
    <source>
        <dbReference type="Proteomes" id="UP000053105"/>
    </source>
</evidence>
<feature type="region of interest" description="Disordered" evidence="1">
    <location>
        <begin position="19"/>
        <end position="57"/>
    </location>
</feature>
<proteinExistence type="predicted"/>
<keyword evidence="5" id="KW-1185">Reference proteome</keyword>
<feature type="signal peptide" evidence="3">
    <location>
        <begin position="1"/>
        <end position="20"/>
    </location>
</feature>
<feature type="compositionally biased region" description="Polar residues" evidence="1">
    <location>
        <begin position="1122"/>
        <end position="1153"/>
    </location>
</feature>
<accession>A0A0M8ZY99</accession>
<feature type="region of interest" description="Disordered" evidence="1">
    <location>
        <begin position="191"/>
        <end position="231"/>
    </location>
</feature>
<feature type="chain" id="PRO_5005830916" evidence="3">
    <location>
        <begin position="21"/>
        <end position="1770"/>
    </location>
</feature>
<feature type="compositionally biased region" description="Basic and acidic residues" evidence="1">
    <location>
        <begin position="1111"/>
        <end position="1121"/>
    </location>
</feature>